<feature type="domain" description="CTHRC1 C-terminal" evidence="1">
    <location>
        <begin position="2"/>
        <end position="64"/>
    </location>
</feature>
<dbReference type="InterPro" id="IPR057873">
    <property type="entry name" value="CTHRC1_C"/>
</dbReference>
<evidence type="ECO:0000313" key="2">
    <source>
        <dbReference type="EMBL" id="CAH3129615.1"/>
    </source>
</evidence>
<protein>
    <recommendedName>
        <fullName evidence="1">CTHRC1 C-terminal domain-containing protein</fullName>
    </recommendedName>
</protein>
<gene>
    <name evidence="2" type="ORF">PLOB_00034270</name>
</gene>
<proteinExistence type="predicted"/>
<dbReference type="Pfam" id="PF25815">
    <property type="entry name" value="CTHRC1_C"/>
    <property type="match status" value="1"/>
</dbReference>
<accession>A0ABN8P0U2</accession>
<sequence>MAIHGIVHMWQGNTQDLPRVRHIEGHCNNIHKGKVRIGFWVDNCQHGVAGYTFTGWQCVSRIFIE</sequence>
<comment type="caution">
    <text evidence="2">The sequence shown here is derived from an EMBL/GenBank/DDBJ whole genome shotgun (WGS) entry which is preliminary data.</text>
</comment>
<name>A0ABN8P0U2_9CNID</name>
<reference evidence="2 3" key="1">
    <citation type="submission" date="2022-05" db="EMBL/GenBank/DDBJ databases">
        <authorList>
            <consortium name="Genoscope - CEA"/>
            <person name="William W."/>
        </authorList>
    </citation>
    <scope>NUCLEOTIDE SEQUENCE [LARGE SCALE GENOMIC DNA]</scope>
</reference>
<dbReference type="EMBL" id="CALNXK010000047">
    <property type="protein sequence ID" value="CAH3129615.1"/>
    <property type="molecule type" value="Genomic_DNA"/>
</dbReference>
<keyword evidence="3" id="KW-1185">Reference proteome</keyword>
<evidence type="ECO:0000259" key="1">
    <source>
        <dbReference type="Pfam" id="PF25815"/>
    </source>
</evidence>
<dbReference type="Proteomes" id="UP001159405">
    <property type="component" value="Unassembled WGS sequence"/>
</dbReference>
<evidence type="ECO:0000313" key="3">
    <source>
        <dbReference type="Proteomes" id="UP001159405"/>
    </source>
</evidence>
<organism evidence="2 3">
    <name type="scientific">Porites lobata</name>
    <dbReference type="NCBI Taxonomy" id="104759"/>
    <lineage>
        <taxon>Eukaryota</taxon>
        <taxon>Metazoa</taxon>
        <taxon>Cnidaria</taxon>
        <taxon>Anthozoa</taxon>
        <taxon>Hexacorallia</taxon>
        <taxon>Scleractinia</taxon>
        <taxon>Fungiina</taxon>
        <taxon>Poritidae</taxon>
        <taxon>Porites</taxon>
    </lineage>
</organism>